<protein>
    <submittedName>
        <fullName evidence="1">Uncharacterized protein</fullName>
    </submittedName>
</protein>
<evidence type="ECO:0000313" key="2">
    <source>
        <dbReference type="Proteomes" id="UP001054945"/>
    </source>
</evidence>
<dbReference type="EMBL" id="BPLR01010205">
    <property type="protein sequence ID" value="GIY37689.1"/>
    <property type="molecule type" value="Genomic_DNA"/>
</dbReference>
<comment type="caution">
    <text evidence="1">The sequence shown here is derived from an EMBL/GenBank/DDBJ whole genome shotgun (WGS) entry which is preliminary data.</text>
</comment>
<proteinExistence type="predicted"/>
<organism evidence="1 2">
    <name type="scientific">Caerostris extrusa</name>
    <name type="common">Bark spider</name>
    <name type="synonym">Caerostris bankana</name>
    <dbReference type="NCBI Taxonomy" id="172846"/>
    <lineage>
        <taxon>Eukaryota</taxon>
        <taxon>Metazoa</taxon>
        <taxon>Ecdysozoa</taxon>
        <taxon>Arthropoda</taxon>
        <taxon>Chelicerata</taxon>
        <taxon>Arachnida</taxon>
        <taxon>Araneae</taxon>
        <taxon>Araneomorphae</taxon>
        <taxon>Entelegynae</taxon>
        <taxon>Araneoidea</taxon>
        <taxon>Araneidae</taxon>
        <taxon>Caerostris</taxon>
    </lineage>
</organism>
<name>A0AAV4SXG9_CAEEX</name>
<dbReference type="AlphaFoldDB" id="A0AAV4SXG9"/>
<evidence type="ECO:0000313" key="1">
    <source>
        <dbReference type="EMBL" id="GIY37689.1"/>
    </source>
</evidence>
<gene>
    <name evidence="1" type="ORF">CEXT_375681</name>
</gene>
<accession>A0AAV4SXG9</accession>
<dbReference type="Proteomes" id="UP001054945">
    <property type="component" value="Unassembled WGS sequence"/>
</dbReference>
<keyword evidence="2" id="KW-1185">Reference proteome</keyword>
<reference evidence="1 2" key="1">
    <citation type="submission" date="2021-06" db="EMBL/GenBank/DDBJ databases">
        <title>Caerostris extrusa draft genome.</title>
        <authorList>
            <person name="Kono N."/>
            <person name="Arakawa K."/>
        </authorList>
    </citation>
    <scope>NUCLEOTIDE SEQUENCE [LARGE SCALE GENOMIC DNA]</scope>
</reference>
<sequence length="75" mass="8464">MLESNNSLQNIYGLTFYSVFCEVRTSAEECTFAPAPELPGILLQFVTKGKDLALVTTRLELLHVCKILKGERFVR</sequence>